<gene>
    <name evidence="2" type="ORF">BKA03_000136</name>
</gene>
<accession>A0A7Y9Z731</accession>
<comment type="caution">
    <text evidence="2">The sequence shown here is derived from an EMBL/GenBank/DDBJ whole genome shotgun (WGS) entry which is preliminary data.</text>
</comment>
<keyword evidence="3" id="KW-1185">Reference proteome</keyword>
<keyword evidence="1" id="KW-0812">Transmembrane</keyword>
<feature type="transmembrane region" description="Helical" evidence="1">
    <location>
        <begin position="46"/>
        <end position="66"/>
    </location>
</feature>
<evidence type="ECO:0000256" key="1">
    <source>
        <dbReference type="SAM" id="Phobius"/>
    </source>
</evidence>
<dbReference type="RefSeq" id="WP_062075437.1">
    <property type="nucleotide sequence ID" value="NZ_BBRC01000008.1"/>
</dbReference>
<dbReference type="Proteomes" id="UP000547973">
    <property type="component" value="Unassembled WGS sequence"/>
</dbReference>
<evidence type="ECO:0000313" key="3">
    <source>
        <dbReference type="Proteomes" id="UP000547973"/>
    </source>
</evidence>
<sequence length="213" mass="23443">MHTLLETIGWIGSVLVVVSLTQSRVVRFRWMNLVGSVVATVYNVVIGVWPFAAMNAAIAVINVYWLSRLYRESKDPEVYQVIAVPPEDPFLQHLLQVHAADIATHAPDFTLEPAAGGGKRSTLLVVRGDEAVGVVAVRDTGNGVGEVELDWVKPRFRTFTPGQFVYRDSGALPAAGFRTVTVRPHGATDTEYLRRAGFRVDGDQWVRDLEDAA</sequence>
<dbReference type="AlphaFoldDB" id="A0A7Y9Z731"/>
<protein>
    <recommendedName>
        <fullName evidence="4">Inner membrane protein</fullName>
    </recommendedName>
</protein>
<dbReference type="EMBL" id="JACBZO010000001">
    <property type="protein sequence ID" value="NYI40017.1"/>
    <property type="molecule type" value="Genomic_DNA"/>
</dbReference>
<name>A0A7Y9Z731_9MICO</name>
<keyword evidence="1" id="KW-1133">Transmembrane helix</keyword>
<keyword evidence="1" id="KW-0472">Membrane</keyword>
<reference evidence="2 3" key="1">
    <citation type="submission" date="2020-07" db="EMBL/GenBank/DDBJ databases">
        <title>Sequencing the genomes of 1000 actinobacteria strains.</title>
        <authorList>
            <person name="Klenk H.-P."/>
        </authorList>
    </citation>
    <scope>NUCLEOTIDE SEQUENCE [LARGE SCALE GENOMIC DNA]</scope>
    <source>
        <strain evidence="2 3">DSM 19970</strain>
    </source>
</reference>
<dbReference type="OrthoDB" id="677174at2"/>
<organism evidence="2 3">
    <name type="scientific">Demequina lutea</name>
    <dbReference type="NCBI Taxonomy" id="431489"/>
    <lineage>
        <taxon>Bacteria</taxon>
        <taxon>Bacillati</taxon>
        <taxon>Actinomycetota</taxon>
        <taxon>Actinomycetes</taxon>
        <taxon>Micrococcales</taxon>
        <taxon>Demequinaceae</taxon>
        <taxon>Demequina</taxon>
    </lineage>
</organism>
<evidence type="ECO:0008006" key="4">
    <source>
        <dbReference type="Google" id="ProtNLM"/>
    </source>
</evidence>
<feature type="transmembrane region" description="Helical" evidence="1">
    <location>
        <begin position="7"/>
        <end position="26"/>
    </location>
</feature>
<evidence type="ECO:0000313" key="2">
    <source>
        <dbReference type="EMBL" id="NYI40017.1"/>
    </source>
</evidence>
<proteinExistence type="predicted"/>